<organism evidence="1 2">
    <name type="scientific">Neisseria dumasiana</name>
    <dbReference type="NCBI Taxonomy" id="1931275"/>
    <lineage>
        <taxon>Bacteria</taxon>
        <taxon>Pseudomonadati</taxon>
        <taxon>Pseudomonadota</taxon>
        <taxon>Betaproteobacteria</taxon>
        <taxon>Neisseriales</taxon>
        <taxon>Neisseriaceae</taxon>
        <taxon>Neisseria</taxon>
    </lineage>
</organism>
<dbReference type="Gene3D" id="1.20.120.1620">
    <property type="match status" value="1"/>
</dbReference>
<proteinExistence type="predicted"/>
<sequence>MEINRLKNKFYLSVFIILLSNSISSYAKSNEIIKNRQLLKNYGIAHCIAKFGEGEWLKKDLGNAKSLYFQAGSYHGDALKHIDRYFGKEMANSKEADSGNNPLIFHKCLTIYNSPKYQKFINGLVK</sequence>
<dbReference type="EMBL" id="MTAC01000002">
    <property type="protein sequence ID" value="OSI36635.1"/>
    <property type="molecule type" value="Genomic_DNA"/>
</dbReference>
<dbReference type="Proteomes" id="UP000193346">
    <property type="component" value="Unassembled WGS sequence"/>
</dbReference>
<keyword evidence="2" id="KW-1185">Reference proteome</keyword>
<reference evidence="1 2" key="1">
    <citation type="submission" date="2017-01" db="EMBL/GenBank/DDBJ databases">
        <authorList>
            <person name="Wolfgang W.J."/>
            <person name="Cole J."/>
            <person name="Wroblewski D."/>
            <person name="Mcginnis J."/>
            <person name="Musser K.A."/>
        </authorList>
    </citation>
    <scope>NUCLEOTIDE SEQUENCE [LARGE SCALE GENOMIC DNA]</scope>
    <source>
        <strain evidence="1 2">93087</strain>
    </source>
</reference>
<accession>A0ABX3WR51</accession>
<gene>
    <name evidence="1" type="ORF">BV913_01120</name>
</gene>
<name>A0ABX3WR51_9NEIS</name>
<evidence type="ECO:0008006" key="3">
    <source>
        <dbReference type="Google" id="ProtNLM"/>
    </source>
</evidence>
<evidence type="ECO:0000313" key="1">
    <source>
        <dbReference type="EMBL" id="OSI36635.1"/>
    </source>
</evidence>
<comment type="caution">
    <text evidence="1">The sequence shown here is derived from an EMBL/GenBank/DDBJ whole genome shotgun (WGS) entry which is preliminary data.</text>
</comment>
<protein>
    <recommendedName>
        <fullName evidence="3">Type VI secretion protein</fullName>
    </recommendedName>
</protein>
<dbReference type="InterPro" id="IPR038314">
    <property type="entry name" value="T6SS_sf"/>
</dbReference>
<evidence type="ECO:0000313" key="2">
    <source>
        <dbReference type="Proteomes" id="UP000193346"/>
    </source>
</evidence>